<gene>
    <name evidence="2" type="ORF">CDV36_001796</name>
</gene>
<dbReference type="AlphaFoldDB" id="A0A3M2SN24"/>
<organism evidence="2 3">
    <name type="scientific">Fusarium kuroshium</name>
    <dbReference type="NCBI Taxonomy" id="2010991"/>
    <lineage>
        <taxon>Eukaryota</taxon>
        <taxon>Fungi</taxon>
        <taxon>Dikarya</taxon>
        <taxon>Ascomycota</taxon>
        <taxon>Pezizomycotina</taxon>
        <taxon>Sordariomycetes</taxon>
        <taxon>Hypocreomycetidae</taxon>
        <taxon>Hypocreales</taxon>
        <taxon>Nectriaceae</taxon>
        <taxon>Fusarium</taxon>
        <taxon>Fusarium solani species complex</taxon>
    </lineage>
</organism>
<evidence type="ECO:0000313" key="2">
    <source>
        <dbReference type="EMBL" id="RMJ18552.1"/>
    </source>
</evidence>
<keyword evidence="3" id="KW-1185">Reference proteome</keyword>
<evidence type="ECO:0000313" key="3">
    <source>
        <dbReference type="Proteomes" id="UP000277212"/>
    </source>
</evidence>
<proteinExistence type="predicted"/>
<evidence type="ECO:0000256" key="1">
    <source>
        <dbReference type="SAM" id="MobiDB-lite"/>
    </source>
</evidence>
<comment type="caution">
    <text evidence="2">The sequence shown here is derived from an EMBL/GenBank/DDBJ whole genome shotgun (WGS) entry which is preliminary data.</text>
</comment>
<reference evidence="2 3" key="1">
    <citation type="submission" date="2017-06" db="EMBL/GenBank/DDBJ databases">
        <title>Comparative genomic analysis of Ambrosia Fusariam Clade fungi.</title>
        <authorList>
            <person name="Stajich J.E."/>
            <person name="Carrillo J."/>
            <person name="Kijimoto T."/>
            <person name="Eskalen A."/>
            <person name="O'Donnell K."/>
            <person name="Kasson M."/>
        </authorList>
    </citation>
    <scope>NUCLEOTIDE SEQUENCE [LARGE SCALE GENOMIC DNA]</scope>
    <source>
        <strain evidence="2">UCR3666</strain>
    </source>
</reference>
<name>A0A3M2SN24_9HYPO</name>
<sequence length="85" mass="9516">MAPSKASERAKAKLQAVLDNPNRNDASGYKQRVMTTKSPLGSGDINMVTRRDSNTRRMSTTSEGSAGEVQRRWSMVKNWINRPAY</sequence>
<dbReference type="EMBL" id="NKUJ01000018">
    <property type="protein sequence ID" value="RMJ18552.1"/>
    <property type="molecule type" value="Genomic_DNA"/>
</dbReference>
<accession>A0A3M2SN24</accession>
<dbReference type="Proteomes" id="UP000277212">
    <property type="component" value="Unassembled WGS sequence"/>
</dbReference>
<dbReference type="OrthoDB" id="4624666at2759"/>
<feature type="region of interest" description="Disordered" evidence="1">
    <location>
        <begin position="20"/>
        <end position="69"/>
    </location>
</feature>
<protein>
    <submittedName>
        <fullName evidence="2">Uncharacterized protein</fullName>
    </submittedName>
</protein>